<evidence type="ECO:0000256" key="7">
    <source>
        <dbReference type="ARBA" id="ARBA00023136"/>
    </source>
</evidence>
<dbReference type="InterPro" id="IPR002523">
    <property type="entry name" value="MgTranspt_CorA/ZnTranspt_ZntB"/>
</dbReference>
<proteinExistence type="inferred from homology"/>
<sequence>MTRSRLYRSGVLEQENFPATEAACHLADPSVTLWLDFDAPTAQDLAALTTELGLHPLAVASALDEDHQRPKLVRYDRHSFLAAYTVRVTDGALAASELDAFITDRVLITVHRNGTTDIDALTARWDATPDLAKAGAAFLLHGLLDYLVDGHLDAVQALDGQVEALEDLLFADRVDHTDLQRRSLRLRRSLSRLRHLAVPMREIVAALMRRNDTLLPYFQDVYDHVLRVTEWTESLRELIATIRETQLSIQGNRLNTIMKKVTSWAAIIAVPTAITGFYGQNIPYPGFGTASGVWVSTLAILIVSATLYVLFKRRDWL</sequence>
<dbReference type="CDD" id="cd12822">
    <property type="entry name" value="TmCorA-like"/>
    <property type="match status" value="1"/>
</dbReference>
<dbReference type="Pfam" id="PF01544">
    <property type="entry name" value="CorA"/>
    <property type="match status" value="1"/>
</dbReference>
<dbReference type="InterPro" id="IPR045861">
    <property type="entry name" value="CorA_cytoplasmic_dom"/>
</dbReference>
<evidence type="ECO:0000256" key="8">
    <source>
        <dbReference type="SAM" id="Phobius"/>
    </source>
</evidence>
<keyword evidence="6 8" id="KW-1133">Transmembrane helix</keyword>
<dbReference type="AlphaFoldDB" id="A0A1H4U6Q0"/>
<dbReference type="GO" id="GO:0015087">
    <property type="term" value="F:cobalt ion transmembrane transporter activity"/>
    <property type="evidence" value="ECO:0007669"/>
    <property type="project" value="TreeGrafter"/>
</dbReference>
<dbReference type="GO" id="GO:0015095">
    <property type="term" value="F:magnesium ion transmembrane transporter activity"/>
    <property type="evidence" value="ECO:0007669"/>
    <property type="project" value="TreeGrafter"/>
</dbReference>
<dbReference type="EMBL" id="FNSO01000004">
    <property type="protein sequence ID" value="SEC64250.1"/>
    <property type="molecule type" value="Genomic_DNA"/>
</dbReference>
<dbReference type="OrthoDB" id="9803416at2"/>
<reference evidence="10" key="1">
    <citation type="submission" date="2016-10" db="EMBL/GenBank/DDBJ databases">
        <authorList>
            <person name="Varghese N."/>
            <person name="Submissions S."/>
        </authorList>
    </citation>
    <scope>NUCLEOTIDE SEQUENCE [LARGE SCALE GENOMIC DNA]</scope>
    <source>
        <strain evidence="10">DSM 44544</strain>
    </source>
</reference>
<keyword evidence="10" id="KW-1185">Reference proteome</keyword>
<name>A0A1H4U6Q0_9PSEU</name>
<evidence type="ECO:0000313" key="10">
    <source>
        <dbReference type="Proteomes" id="UP000199622"/>
    </source>
</evidence>
<dbReference type="SUPFAM" id="SSF143865">
    <property type="entry name" value="CorA soluble domain-like"/>
    <property type="match status" value="1"/>
</dbReference>
<evidence type="ECO:0000256" key="6">
    <source>
        <dbReference type="ARBA" id="ARBA00022989"/>
    </source>
</evidence>
<dbReference type="GO" id="GO:0000287">
    <property type="term" value="F:magnesium ion binding"/>
    <property type="evidence" value="ECO:0007669"/>
    <property type="project" value="TreeGrafter"/>
</dbReference>
<dbReference type="STRING" id="208445.SAMN04489727_4513"/>
<feature type="transmembrane region" description="Helical" evidence="8">
    <location>
        <begin position="291"/>
        <end position="311"/>
    </location>
</feature>
<dbReference type="PANTHER" id="PTHR46494">
    <property type="entry name" value="CORA FAMILY METAL ION TRANSPORTER (EUROFUNG)"/>
    <property type="match status" value="1"/>
</dbReference>
<accession>A0A1H4U6Q0</accession>
<dbReference type="GO" id="GO:0005886">
    <property type="term" value="C:plasma membrane"/>
    <property type="evidence" value="ECO:0007669"/>
    <property type="project" value="UniProtKB-SubCell"/>
</dbReference>
<dbReference type="Gene3D" id="1.20.58.340">
    <property type="entry name" value="Magnesium transport protein CorA, transmembrane region"/>
    <property type="match status" value="2"/>
</dbReference>
<evidence type="ECO:0000256" key="5">
    <source>
        <dbReference type="ARBA" id="ARBA00022692"/>
    </source>
</evidence>
<keyword evidence="3" id="KW-0813">Transport</keyword>
<dbReference type="GO" id="GO:0050897">
    <property type="term" value="F:cobalt ion binding"/>
    <property type="evidence" value="ECO:0007669"/>
    <property type="project" value="TreeGrafter"/>
</dbReference>
<evidence type="ECO:0000256" key="3">
    <source>
        <dbReference type="ARBA" id="ARBA00022448"/>
    </source>
</evidence>
<dbReference type="RefSeq" id="WP_091310499.1">
    <property type="nucleotide sequence ID" value="NZ_FNSO01000004.1"/>
</dbReference>
<feature type="transmembrane region" description="Helical" evidence="8">
    <location>
        <begin position="261"/>
        <end position="279"/>
    </location>
</feature>
<comment type="similarity">
    <text evidence="2">Belongs to the CorA metal ion transporter (MIT) (TC 1.A.35) family.</text>
</comment>
<keyword evidence="5 8" id="KW-0812">Transmembrane</keyword>
<dbReference type="Proteomes" id="UP000199622">
    <property type="component" value="Unassembled WGS sequence"/>
</dbReference>
<keyword evidence="4" id="KW-1003">Cell membrane</keyword>
<dbReference type="Gene3D" id="3.30.460.20">
    <property type="entry name" value="CorA soluble domain-like"/>
    <property type="match status" value="1"/>
</dbReference>
<evidence type="ECO:0000313" key="9">
    <source>
        <dbReference type="EMBL" id="SEC64250.1"/>
    </source>
</evidence>
<evidence type="ECO:0000256" key="4">
    <source>
        <dbReference type="ARBA" id="ARBA00022475"/>
    </source>
</evidence>
<evidence type="ECO:0000256" key="2">
    <source>
        <dbReference type="ARBA" id="ARBA00009765"/>
    </source>
</evidence>
<dbReference type="InterPro" id="IPR045863">
    <property type="entry name" value="CorA_TM1_TM2"/>
</dbReference>
<organism evidence="9 10">
    <name type="scientific">Amycolatopsis tolypomycina</name>
    <dbReference type="NCBI Taxonomy" id="208445"/>
    <lineage>
        <taxon>Bacteria</taxon>
        <taxon>Bacillati</taxon>
        <taxon>Actinomycetota</taxon>
        <taxon>Actinomycetes</taxon>
        <taxon>Pseudonocardiales</taxon>
        <taxon>Pseudonocardiaceae</taxon>
        <taxon>Amycolatopsis</taxon>
    </lineage>
</organism>
<dbReference type="PANTHER" id="PTHR46494:SF1">
    <property type="entry name" value="CORA FAMILY METAL ION TRANSPORTER (EUROFUNG)"/>
    <property type="match status" value="1"/>
</dbReference>
<protein>
    <submittedName>
        <fullName evidence="9">Magnesium transporter</fullName>
    </submittedName>
</protein>
<dbReference type="SUPFAM" id="SSF144083">
    <property type="entry name" value="Magnesium transport protein CorA, transmembrane region"/>
    <property type="match status" value="1"/>
</dbReference>
<keyword evidence="7 8" id="KW-0472">Membrane</keyword>
<gene>
    <name evidence="9" type="ORF">SAMN04489727_4513</name>
</gene>
<evidence type="ECO:0000256" key="1">
    <source>
        <dbReference type="ARBA" id="ARBA00004651"/>
    </source>
</evidence>
<comment type="subcellular location">
    <subcellularLocation>
        <location evidence="1">Cell membrane</location>
        <topology evidence="1">Multi-pass membrane protein</topology>
    </subcellularLocation>
</comment>